<dbReference type="PANTHER" id="PTHR30399">
    <property type="entry name" value="UNCHARACTERIZED PROTEIN YGJP"/>
    <property type="match status" value="1"/>
</dbReference>
<dbReference type="HOGENOM" id="CLU_065947_0_0_10"/>
<organism evidence="2 3">
    <name type="scientific">Chlorobium luteolum (strain DSM 273 / BCRC 81028 / 2530)</name>
    <name type="common">Pelodictyon luteolum</name>
    <dbReference type="NCBI Taxonomy" id="319225"/>
    <lineage>
        <taxon>Bacteria</taxon>
        <taxon>Pseudomonadati</taxon>
        <taxon>Chlorobiota</taxon>
        <taxon>Chlorobiia</taxon>
        <taxon>Chlorobiales</taxon>
        <taxon>Chlorobiaceae</taxon>
        <taxon>Chlorobium/Pelodictyon group</taxon>
        <taxon>Pelodictyon</taxon>
    </lineage>
</organism>
<dbReference type="GO" id="GO:0006508">
    <property type="term" value="P:proteolysis"/>
    <property type="evidence" value="ECO:0007669"/>
    <property type="project" value="UniProtKB-KW"/>
</dbReference>
<dbReference type="EMBL" id="CP000096">
    <property type="protein sequence ID" value="ABB23539.1"/>
    <property type="molecule type" value="Genomic_DNA"/>
</dbReference>
<dbReference type="InterPro" id="IPR053136">
    <property type="entry name" value="UTP_pyrophosphatase-like"/>
</dbReference>
<evidence type="ECO:0000259" key="1">
    <source>
        <dbReference type="Pfam" id="PF01863"/>
    </source>
</evidence>
<dbReference type="GO" id="GO:0008233">
    <property type="term" value="F:peptidase activity"/>
    <property type="evidence" value="ECO:0007669"/>
    <property type="project" value="UniProtKB-KW"/>
</dbReference>
<dbReference type="Pfam" id="PF01863">
    <property type="entry name" value="YgjP-like"/>
    <property type="match status" value="1"/>
</dbReference>
<dbReference type="CDD" id="cd07344">
    <property type="entry name" value="M48_yhfN_like"/>
    <property type="match status" value="1"/>
</dbReference>
<protein>
    <submittedName>
        <fullName evidence="2">Zinc protease, putative</fullName>
    </submittedName>
</protein>
<dbReference type="KEGG" id="plt:Plut_0661"/>
<keyword evidence="3" id="KW-1185">Reference proteome</keyword>
<proteinExistence type="predicted"/>
<dbReference type="PANTHER" id="PTHR30399:SF1">
    <property type="entry name" value="UTP PYROPHOSPHATASE"/>
    <property type="match status" value="1"/>
</dbReference>
<name>Q3B542_CHLL3</name>
<gene>
    <name evidence="2" type="ordered locus">Plut_0661</name>
</gene>
<dbReference type="AlphaFoldDB" id="Q3B542"/>
<dbReference type="OrthoDB" id="9811177at2"/>
<feature type="domain" description="YgjP-like metallopeptidase" evidence="1">
    <location>
        <begin position="20"/>
        <end position="230"/>
    </location>
</feature>
<dbReference type="InterPro" id="IPR002725">
    <property type="entry name" value="YgjP-like_metallopeptidase"/>
</dbReference>
<evidence type="ECO:0000313" key="2">
    <source>
        <dbReference type="EMBL" id="ABB23539.1"/>
    </source>
</evidence>
<evidence type="ECO:0000313" key="3">
    <source>
        <dbReference type="Proteomes" id="UP000002709"/>
    </source>
</evidence>
<reference evidence="3" key="1">
    <citation type="submission" date="2005-08" db="EMBL/GenBank/DDBJ databases">
        <title>Complete sequence of Pelodictyon luteolum DSM 273.</title>
        <authorList>
            <consortium name="US DOE Joint Genome Institute"/>
            <person name="Copeland A."/>
            <person name="Lucas S."/>
            <person name="Lapidus A."/>
            <person name="Barry K."/>
            <person name="Detter J.C."/>
            <person name="Glavina T."/>
            <person name="Hammon N."/>
            <person name="Israni S."/>
            <person name="Pitluck S."/>
            <person name="Bryant D."/>
            <person name="Schmutz J."/>
            <person name="Larimer F."/>
            <person name="Land M."/>
            <person name="Kyrpides N."/>
            <person name="Ivanova N."/>
            <person name="Richardson P."/>
        </authorList>
    </citation>
    <scope>NUCLEOTIDE SEQUENCE [LARGE SCALE GENOMIC DNA]</scope>
    <source>
        <strain evidence="3">DSM 273 / BCRC 81028 / 2530</strain>
    </source>
</reference>
<keyword evidence="2" id="KW-0378">Hydrolase</keyword>
<keyword evidence="2" id="KW-0645">Protease</keyword>
<dbReference type="eggNOG" id="COG1451">
    <property type="taxonomic scope" value="Bacteria"/>
</dbReference>
<dbReference type="Gene3D" id="3.30.2010.10">
    <property type="entry name" value="Metalloproteases ('zincins'), catalytic domain"/>
    <property type="match status" value="1"/>
</dbReference>
<sequence>MHKPSTDPIPYTLKVSRRARSARLRMMPHEGLVVVIPMGFDRREVPALVERHREWIERTSLKLDRQRPEAQPELENGLPCMVKLSAVTEEWQVSYEGNRRRRLEDLCTLPFGLALPADASDPDTAIAVLQMWIKKKAGESLLPMLASTASSLGFSFVTSGVRIQHSRWGSCSSRGRITLNTKLIFLPPELVRYIIVHELCHTVHMNHSKAFWELVARHDPDFREHDLAMRHAWKYVPAWVGVK</sequence>
<dbReference type="Proteomes" id="UP000002709">
    <property type="component" value="Chromosome"/>
</dbReference>
<accession>Q3B542</accession>
<dbReference type="RefSeq" id="WP_011357414.1">
    <property type="nucleotide sequence ID" value="NC_007512.1"/>
</dbReference>